<evidence type="ECO:0000313" key="2">
    <source>
        <dbReference type="Proteomes" id="UP000019202"/>
    </source>
</evidence>
<accession>W1J2V2</accession>
<name>W1J2V2_9GAMM</name>
<dbReference type="Proteomes" id="UP000019202">
    <property type="component" value="Unassembled WGS sequence"/>
</dbReference>
<comment type="caution">
    <text evidence="1">The sequence shown here is derived from an EMBL/GenBank/DDBJ whole genome shotgun (WGS) entry which is preliminary data.</text>
</comment>
<keyword evidence="2" id="KW-1185">Reference proteome</keyword>
<sequence length="369" mass="42169">MNTQQKNNGSDKISGLPTFNLILADGSREGHLFANGNMQVGVVINIIATTAMAEKPIFLSPEQLDSIELIDKITHEKLPIEWEYDSEENGYLHQIPISHTGARDAHLHSGKNLSSNAEAPQQKIYWLKTKKIGTITITARVTLDGKTFSADDMAHTGSHLVITSYKPIVYHADNFEFITEKSVANGTYDVKLHSDQSTPGPPGHNIINRINHLPWIQNNYYIIPKKESGYPVHDIGEIRNTINDNNPTQYDYRRFTHHTRAEHLYLWFLWGQYSAKRTAGADYRHFFNYERWNKKEVTLDATPQVEITTTPRVDVVSLSRLYFESPYPGFWVDESNQIPQFKLHDIYGNESVVLKIIMDDADTFHLQEG</sequence>
<dbReference type="EMBL" id="CBXF010000100">
    <property type="protein sequence ID" value="CDL84186.1"/>
    <property type="molecule type" value="Genomic_DNA"/>
</dbReference>
<dbReference type="OrthoDB" id="6447763at2"/>
<dbReference type="STRING" id="1427518.XSR1_400024"/>
<gene>
    <name evidence="1" type="ORF">XSR1_400024</name>
</gene>
<dbReference type="AlphaFoldDB" id="W1J2V2"/>
<dbReference type="GeneID" id="97125249"/>
<reference evidence="1" key="1">
    <citation type="submission" date="2013-11" db="EMBL/GenBank/DDBJ databases">
        <title>Draft genome sequence and annotation of the entomopathogenic bacteria, Xenorhabdus cabanillasi strain JM26 and Xenorhabdus szentirmai strain DSM 16338.</title>
        <authorList>
            <person name="Gualtieri M."/>
            <person name="Ogier J.C."/>
            <person name="Pages S."/>
            <person name="Givaudan A."/>
            <person name="Gaudriault S."/>
        </authorList>
    </citation>
    <scope>NUCLEOTIDE SEQUENCE [LARGE SCALE GENOMIC DNA]</scope>
    <source>
        <strain evidence="1">DSM 16338</strain>
    </source>
</reference>
<dbReference type="RefSeq" id="WP_038240157.1">
    <property type="nucleotide sequence ID" value="NZ_CAWLWS010000100.1"/>
</dbReference>
<organism evidence="1 2">
    <name type="scientific">Xenorhabdus szentirmaii DSM 16338</name>
    <dbReference type="NCBI Taxonomy" id="1427518"/>
    <lineage>
        <taxon>Bacteria</taxon>
        <taxon>Pseudomonadati</taxon>
        <taxon>Pseudomonadota</taxon>
        <taxon>Gammaproteobacteria</taxon>
        <taxon>Enterobacterales</taxon>
        <taxon>Morganellaceae</taxon>
        <taxon>Xenorhabdus</taxon>
    </lineage>
</organism>
<protein>
    <submittedName>
        <fullName evidence="1">Uncharacterized protein</fullName>
    </submittedName>
</protein>
<evidence type="ECO:0000313" key="1">
    <source>
        <dbReference type="EMBL" id="CDL84186.1"/>
    </source>
</evidence>
<proteinExistence type="predicted"/>